<protein>
    <submittedName>
        <fullName evidence="1">Secreted protein</fullName>
    </submittedName>
</protein>
<reference evidence="1" key="1">
    <citation type="submission" date="2019-11" db="UniProtKB">
        <authorList>
            <consortium name="WormBaseParasite"/>
        </authorList>
    </citation>
    <scope>IDENTIFICATION</scope>
</reference>
<dbReference type="WBParaSite" id="MCU_005745-RA">
    <property type="protein sequence ID" value="MCU_005745-RA"/>
    <property type="gene ID" value="MCU_005745"/>
</dbReference>
<proteinExistence type="predicted"/>
<sequence length="132" mass="15165">MENRNLVSGLALSLRRVIQCPRAATQSEIAPPPKCGEDWYNRTGFIDQSQAKATQNGPSFRVHHIVCVTHYVLLLIRVILYLAADNPSCHWNTDRGMAEASVVQYVCALIRRQYRFRPHGIVRKKMRQNDFL</sequence>
<organism evidence="1">
    <name type="scientific">Mesocestoides corti</name>
    <name type="common">Flatworm</name>
    <dbReference type="NCBI Taxonomy" id="53468"/>
    <lineage>
        <taxon>Eukaryota</taxon>
        <taxon>Metazoa</taxon>
        <taxon>Spiralia</taxon>
        <taxon>Lophotrochozoa</taxon>
        <taxon>Platyhelminthes</taxon>
        <taxon>Cestoda</taxon>
        <taxon>Eucestoda</taxon>
        <taxon>Cyclophyllidea</taxon>
        <taxon>Mesocestoididae</taxon>
        <taxon>Mesocestoides</taxon>
    </lineage>
</organism>
<dbReference type="AlphaFoldDB" id="A0A5K3F616"/>
<accession>A0A5K3F616</accession>
<name>A0A5K3F616_MESCO</name>
<evidence type="ECO:0000313" key="1">
    <source>
        <dbReference type="WBParaSite" id="MCU_005745-RA"/>
    </source>
</evidence>